<feature type="transmembrane region" description="Helical" evidence="1">
    <location>
        <begin position="49"/>
        <end position="72"/>
    </location>
</feature>
<gene>
    <name evidence="2" type="ORF">CPB84DRAFT_1791615</name>
</gene>
<dbReference type="GO" id="GO:0016126">
    <property type="term" value="P:sterol biosynthetic process"/>
    <property type="evidence" value="ECO:0007669"/>
    <property type="project" value="InterPro"/>
</dbReference>
<keyword evidence="3" id="KW-1185">Reference proteome</keyword>
<comment type="caution">
    <text evidence="2">The sequence shown here is derived from an EMBL/GenBank/DDBJ whole genome shotgun (WGS) entry which is preliminary data.</text>
</comment>
<organism evidence="2 3">
    <name type="scientific">Gymnopilus junonius</name>
    <name type="common">Spectacular rustgill mushroom</name>
    <name type="synonym">Gymnopilus spectabilis subsp. junonius</name>
    <dbReference type="NCBI Taxonomy" id="109634"/>
    <lineage>
        <taxon>Eukaryota</taxon>
        <taxon>Fungi</taxon>
        <taxon>Dikarya</taxon>
        <taxon>Basidiomycota</taxon>
        <taxon>Agaricomycotina</taxon>
        <taxon>Agaricomycetes</taxon>
        <taxon>Agaricomycetidae</taxon>
        <taxon>Agaricales</taxon>
        <taxon>Agaricineae</taxon>
        <taxon>Hymenogastraceae</taxon>
        <taxon>Gymnopilus</taxon>
    </lineage>
</organism>
<dbReference type="Pfam" id="PF01222">
    <property type="entry name" value="ERG4_ERG24"/>
    <property type="match status" value="1"/>
</dbReference>
<name>A0A9P5NGA8_GYMJU</name>
<sequence>MGISFFKVSLLLANAYLSYRAWTPPVPHKVYRSEMVKEDEKASKTTHSFIAVLINILYTTLCLTEALVLIAIEYPNRQASPIILQILLPPSLTHNRTANLQALTTPFVIGSDHELITTGLYAYIRHPSYTGVHLHYVGTFLCHLTKGAWLRETGVLCKNPLVSLLLVFYLFITTARAVYTFPRSREEDVGLKKEFGEKWEVYSKRVRYRMIPGVF</sequence>
<dbReference type="EMBL" id="JADNYJ010000129">
    <property type="protein sequence ID" value="KAF8881706.1"/>
    <property type="molecule type" value="Genomic_DNA"/>
</dbReference>
<keyword evidence="1" id="KW-0472">Membrane</keyword>
<evidence type="ECO:0000313" key="3">
    <source>
        <dbReference type="Proteomes" id="UP000724874"/>
    </source>
</evidence>
<dbReference type="OrthoDB" id="422086at2759"/>
<evidence type="ECO:0000256" key="1">
    <source>
        <dbReference type="SAM" id="Phobius"/>
    </source>
</evidence>
<feature type="transmembrane region" description="Helical" evidence="1">
    <location>
        <begin position="161"/>
        <end position="179"/>
    </location>
</feature>
<reference evidence="2" key="1">
    <citation type="submission" date="2020-11" db="EMBL/GenBank/DDBJ databases">
        <authorList>
            <consortium name="DOE Joint Genome Institute"/>
            <person name="Ahrendt S."/>
            <person name="Riley R."/>
            <person name="Andreopoulos W."/>
            <person name="LaButti K."/>
            <person name="Pangilinan J."/>
            <person name="Ruiz-duenas F.J."/>
            <person name="Barrasa J.M."/>
            <person name="Sanchez-Garcia M."/>
            <person name="Camarero S."/>
            <person name="Miyauchi S."/>
            <person name="Serrano A."/>
            <person name="Linde D."/>
            <person name="Babiker R."/>
            <person name="Drula E."/>
            <person name="Ayuso-Fernandez I."/>
            <person name="Pacheco R."/>
            <person name="Padilla G."/>
            <person name="Ferreira P."/>
            <person name="Barriuso J."/>
            <person name="Kellner H."/>
            <person name="Castanera R."/>
            <person name="Alfaro M."/>
            <person name="Ramirez L."/>
            <person name="Pisabarro A.G."/>
            <person name="Kuo A."/>
            <person name="Tritt A."/>
            <person name="Lipzen A."/>
            <person name="He G."/>
            <person name="Yan M."/>
            <person name="Ng V."/>
            <person name="Cullen D."/>
            <person name="Martin F."/>
            <person name="Rosso M.-N."/>
            <person name="Henrissat B."/>
            <person name="Hibbett D."/>
            <person name="Martinez A.T."/>
            <person name="Grigoriev I.V."/>
        </authorList>
    </citation>
    <scope>NUCLEOTIDE SEQUENCE</scope>
    <source>
        <strain evidence="2">AH 44721</strain>
    </source>
</reference>
<dbReference type="InterPro" id="IPR001171">
    <property type="entry name" value="ERG24_DHCR-like"/>
</dbReference>
<evidence type="ECO:0008006" key="4">
    <source>
        <dbReference type="Google" id="ProtNLM"/>
    </source>
</evidence>
<dbReference type="Proteomes" id="UP000724874">
    <property type="component" value="Unassembled WGS sequence"/>
</dbReference>
<accession>A0A9P5NGA8</accession>
<dbReference type="GO" id="GO:0016628">
    <property type="term" value="F:oxidoreductase activity, acting on the CH-CH group of donors, NAD or NADP as acceptor"/>
    <property type="evidence" value="ECO:0007669"/>
    <property type="project" value="InterPro"/>
</dbReference>
<keyword evidence="1" id="KW-1133">Transmembrane helix</keyword>
<dbReference type="GO" id="GO:0016020">
    <property type="term" value="C:membrane"/>
    <property type="evidence" value="ECO:0007669"/>
    <property type="project" value="InterPro"/>
</dbReference>
<proteinExistence type="predicted"/>
<evidence type="ECO:0000313" key="2">
    <source>
        <dbReference type="EMBL" id="KAF8881706.1"/>
    </source>
</evidence>
<dbReference type="AlphaFoldDB" id="A0A9P5NGA8"/>
<protein>
    <recommendedName>
        <fullName evidence="4">Protein-S-isoprenylcysteine O-methyltransferase</fullName>
    </recommendedName>
</protein>
<keyword evidence="1" id="KW-0812">Transmembrane</keyword>
<dbReference type="Gene3D" id="1.20.120.1630">
    <property type="match status" value="1"/>
</dbReference>